<name>A0A918G1Y1_9ACTN</name>
<dbReference type="AlphaFoldDB" id="A0A918G1Y1"/>
<reference evidence="1" key="2">
    <citation type="submission" date="2020-09" db="EMBL/GenBank/DDBJ databases">
        <authorList>
            <person name="Sun Q."/>
            <person name="Ohkuma M."/>
        </authorList>
    </citation>
    <scope>NUCLEOTIDE SEQUENCE</scope>
    <source>
        <strain evidence="1">JCM 4386</strain>
    </source>
</reference>
<evidence type="ECO:0000313" key="2">
    <source>
        <dbReference type="Proteomes" id="UP000606194"/>
    </source>
</evidence>
<sequence>MTVTTLSPITTTITEASTATAVPEMPADPFDIDLTIVTEVDADLLPKACGTGDGCKPSCASSCTSAV</sequence>
<dbReference type="EMBL" id="BMTL01000031">
    <property type="protein sequence ID" value="GGS15145.1"/>
    <property type="molecule type" value="Genomic_DNA"/>
</dbReference>
<reference evidence="1" key="1">
    <citation type="journal article" date="2014" name="Int. J. Syst. Evol. Microbiol.">
        <title>Complete genome sequence of Corynebacterium casei LMG S-19264T (=DSM 44701T), isolated from a smear-ripened cheese.</title>
        <authorList>
            <consortium name="US DOE Joint Genome Institute (JGI-PGF)"/>
            <person name="Walter F."/>
            <person name="Albersmeier A."/>
            <person name="Kalinowski J."/>
            <person name="Ruckert C."/>
        </authorList>
    </citation>
    <scope>NUCLEOTIDE SEQUENCE</scope>
    <source>
        <strain evidence="1">JCM 4386</strain>
    </source>
</reference>
<dbReference type="NCBIfam" id="TIGR04363">
    <property type="entry name" value="LD_lanti_pre"/>
    <property type="match status" value="1"/>
</dbReference>
<keyword evidence="2" id="KW-1185">Reference proteome</keyword>
<dbReference type="RefSeq" id="WP_190152725.1">
    <property type="nucleotide sequence ID" value="NZ_BMTL01000031.1"/>
</dbReference>
<evidence type="ECO:0000313" key="1">
    <source>
        <dbReference type="EMBL" id="GGS15145.1"/>
    </source>
</evidence>
<gene>
    <name evidence="1" type="ORF">GCM10010269_62950</name>
</gene>
<comment type="caution">
    <text evidence="1">The sequence shown here is derived from an EMBL/GenBank/DDBJ whole genome shotgun (WGS) entry which is preliminary data.</text>
</comment>
<dbReference type="InterPro" id="IPR027575">
    <property type="entry name" value="LD_lanti_pre"/>
</dbReference>
<organism evidence="1 2">
    <name type="scientific">Streptomyces humidus</name>
    <dbReference type="NCBI Taxonomy" id="52259"/>
    <lineage>
        <taxon>Bacteria</taxon>
        <taxon>Bacillati</taxon>
        <taxon>Actinomycetota</taxon>
        <taxon>Actinomycetes</taxon>
        <taxon>Kitasatosporales</taxon>
        <taxon>Streptomycetaceae</taxon>
        <taxon>Streptomyces</taxon>
    </lineage>
</organism>
<protein>
    <recommendedName>
        <fullName evidence="3">FxLD family lantipeptide</fullName>
    </recommendedName>
</protein>
<evidence type="ECO:0008006" key="3">
    <source>
        <dbReference type="Google" id="ProtNLM"/>
    </source>
</evidence>
<proteinExistence type="predicted"/>
<dbReference type="Proteomes" id="UP000606194">
    <property type="component" value="Unassembled WGS sequence"/>
</dbReference>
<accession>A0A918G1Y1</accession>